<dbReference type="RefSeq" id="WP_177201577.1">
    <property type="nucleotide sequence ID" value="NZ_FOXO01000004.1"/>
</dbReference>
<proteinExistence type="predicted"/>
<dbReference type="Proteomes" id="UP000182624">
    <property type="component" value="Unassembled WGS sequence"/>
</dbReference>
<keyword evidence="2" id="KW-1185">Reference proteome</keyword>
<dbReference type="AlphaFoldDB" id="A0A1I5RGL5"/>
<sequence>MVYTSFSFTPNYLLGVEEKEEDAFDMEMKILLRRITDDRVKAILVAQINAVANI</sequence>
<dbReference type="EMBL" id="FOXO01000004">
    <property type="protein sequence ID" value="SFP57421.1"/>
    <property type="molecule type" value="Genomic_DNA"/>
</dbReference>
<evidence type="ECO:0000313" key="2">
    <source>
        <dbReference type="Proteomes" id="UP000182624"/>
    </source>
</evidence>
<accession>A0A1I5RGL5</accession>
<organism evidence="1 2">
    <name type="scientific">Butyrivibrio proteoclasticus</name>
    <dbReference type="NCBI Taxonomy" id="43305"/>
    <lineage>
        <taxon>Bacteria</taxon>
        <taxon>Bacillati</taxon>
        <taxon>Bacillota</taxon>
        <taxon>Clostridia</taxon>
        <taxon>Lachnospirales</taxon>
        <taxon>Lachnospiraceae</taxon>
        <taxon>Butyrivibrio</taxon>
    </lineage>
</organism>
<gene>
    <name evidence="1" type="ORF">SAMN04487928_1046</name>
</gene>
<reference evidence="2" key="1">
    <citation type="submission" date="2016-10" db="EMBL/GenBank/DDBJ databases">
        <authorList>
            <person name="Varghese N."/>
            <person name="Submissions S."/>
        </authorList>
    </citation>
    <scope>NUCLEOTIDE SEQUENCE [LARGE SCALE GENOMIC DNA]</scope>
    <source>
        <strain evidence="2">P18</strain>
    </source>
</reference>
<name>A0A1I5RGL5_9FIRM</name>
<protein>
    <submittedName>
        <fullName evidence="1">Uncharacterized protein</fullName>
    </submittedName>
</protein>
<evidence type="ECO:0000313" key="1">
    <source>
        <dbReference type="EMBL" id="SFP57421.1"/>
    </source>
</evidence>